<evidence type="ECO:0000259" key="3">
    <source>
        <dbReference type="Pfam" id="PF02517"/>
    </source>
</evidence>
<keyword evidence="4" id="KW-0378">Hydrolase</keyword>
<keyword evidence="4" id="KW-0482">Metalloprotease</keyword>
<feature type="transmembrane region" description="Helical" evidence="2">
    <location>
        <begin position="34"/>
        <end position="52"/>
    </location>
</feature>
<keyword evidence="4" id="KW-0645">Protease</keyword>
<dbReference type="GO" id="GO:0008237">
    <property type="term" value="F:metallopeptidase activity"/>
    <property type="evidence" value="ECO:0007669"/>
    <property type="project" value="UniProtKB-KW"/>
</dbReference>
<geneLocation type="plasmid" evidence="4">
    <name>unnamed3</name>
</geneLocation>
<dbReference type="Pfam" id="PF02517">
    <property type="entry name" value="Rce1-like"/>
    <property type="match status" value="1"/>
</dbReference>
<dbReference type="InterPro" id="IPR003675">
    <property type="entry name" value="Rce1/LyrA-like_dom"/>
</dbReference>
<dbReference type="GO" id="GO:0006508">
    <property type="term" value="P:proteolysis"/>
    <property type="evidence" value="ECO:0007669"/>
    <property type="project" value="UniProtKB-KW"/>
</dbReference>
<dbReference type="GO" id="GO:0004175">
    <property type="term" value="F:endopeptidase activity"/>
    <property type="evidence" value="ECO:0007669"/>
    <property type="project" value="UniProtKB-ARBA"/>
</dbReference>
<feature type="domain" description="CAAX prenyl protease 2/Lysostaphin resistance protein A-like" evidence="3">
    <location>
        <begin position="149"/>
        <end position="255"/>
    </location>
</feature>
<feature type="transmembrane region" description="Helical" evidence="2">
    <location>
        <begin position="219"/>
        <end position="236"/>
    </location>
</feature>
<feature type="transmembrane region" description="Helical" evidence="2">
    <location>
        <begin position="268"/>
        <end position="286"/>
    </location>
</feature>
<sequence>MTSLDNSPTEPPNSAWNEPSTATQLSFSPSLKPVLVFFLVSTLAVPVMFLLADPRLPRTPFWSRLFTATAITSVAVFAWGVLRWEGVSAADIGLDRERMVSGVVLVVAIWLVINVASYALLVFRGDAVALGLPASPTNGLPVGAPASQVVGMAVTLWIFVGIAEEFAFRGYLQNKVVAMLGGGTDRVRMAVGILGASALFALWHIPQMVVVRGIVGPEILLSLLAITIYTVVLGTLYELSRNIVFVGLLHGTFDLNPVFVVGETGEPMTDLSLLVYPLAIVALLLYRRWARDARPTDFRPQTTGPAID</sequence>
<dbReference type="GeneID" id="39859966"/>
<evidence type="ECO:0000256" key="2">
    <source>
        <dbReference type="SAM" id="Phobius"/>
    </source>
</evidence>
<keyword evidence="2" id="KW-0472">Membrane</keyword>
<dbReference type="OrthoDB" id="293596at2157"/>
<dbReference type="GO" id="GO:0080120">
    <property type="term" value="P:CAAX-box protein maturation"/>
    <property type="evidence" value="ECO:0007669"/>
    <property type="project" value="UniProtKB-ARBA"/>
</dbReference>
<dbReference type="Proteomes" id="UP000296733">
    <property type="component" value="Plasmid unnamed3"/>
</dbReference>
<accession>A0A4D6H6R2</accession>
<feature type="transmembrane region" description="Helical" evidence="2">
    <location>
        <begin position="103"/>
        <end position="123"/>
    </location>
</feature>
<feature type="transmembrane region" description="Helical" evidence="2">
    <location>
        <begin position="243"/>
        <end position="262"/>
    </location>
</feature>
<protein>
    <submittedName>
        <fullName evidence="4">CPBP family intramembrane metalloprotease</fullName>
    </submittedName>
</protein>
<reference evidence="4 5" key="1">
    <citation type="journal article" date="2019" name="Nat. Commun.">
        <title>A new type of DNA phosphorothioation-based antiviral system in archaea.</title>
        <authorList>
            <person name="Xiong L."/>
            <person name="Liu S."/>
            <person name="Chen S."/>
            <person name="Xiao Y."/>
            <person name="Zhu B."/>
            <person name="Gao Y."/>
            <person name="Zhang Y."/>
            <person name="Chen B."/>
            <person name="Luo J."/>
            <person name="Deng Z."/>
            <person name="Chen X."/>
            <person name="Wang L."/>
            <person name="Chen S."/>
        </authorList>
    </citation>
    <scope>NUCLEOTIDE SEQUENCE [LARGE SCALE GENOMIC DNA]</scope>
    <source>
        <strain evidence="4 5">CGMCC 1.10331</strain>
        <plasmid evidence="4 5">unnamed3</plasmid>
    </source>
</reference>
<organism evidence="4 5">
    <name type="scientific">Halobellus limi</name>
    <dbReference type="NCBI Taxonomy" id="699433"/>
    <lineage>
        <taxon>Archaea</taxon>
        <taxon>Methanobacteriati</taxon>
        <taxon>Methanobacteriota</taxon>
        <taxon>Stenosarchaea group</taxon>
        <taxon>Halobacteria</taxon>
        <taxon>Halobacteriales</taxon>
        <taxon>Haloferacaceae</taxon>
        <taxon>Halobellus</taxon>
    </lineage>
</organism>
<evidence type="ECO:0000313" key="5">
    <source>
        <dbReference type="Proteomes" id="UP000296733"/>
    </source>
</evidence>
<dbReference type="EMBL" id="CP031314">
    <property type="protein sequence ID" value="QCC49574.1"/>
    <property type="molecule type" value="Genomic_DNA"/>
</dbReference>
<dbReference type="AlphaFoldDB" id="A0A4D6H6R2"/>
<keyword evidence="2" id="KW-1133">Transmembrane helix</keyword>
<feature type="region of interest" description="Disordered" evidence="1">
    <location>
        <begin position="1"/>
        <end position="20"/>
    </location>
</feature>
<evidence type="ECO:0000313" key="4">
    <source>
        <dbReference type="EMBL" id="QCC49574.1"/>
    </source>
</evidence>
<evidence type="ECO:0000256" key="1">
    <source>
        <dbReference type="SAM" id="MobiDB-lite"/>
    </source>
</evidence>
<name>A0A4D6H6R2_9EURY</name>
<dbReference type="RefSeq" id="WP_136361943.1">
    <property type="nucleotide sequence ID" value="NZ_CP031314.1"/>
</dbReference>
<feature type="transmembrane region" description="Helical" evidence="2">
    <location>
        <begin position="64"/>
        <end position="82"/>
    </location>
</feature>
<keyword evidence="2" id="KW-0812">Transmembrane</keyword>
<keyword evidence="4" id="KW-0614">Plasmid</keyword>
<feature type="transmembrane region" description="Helical" evidence="2">
    <location>
        <begin position="189"/>
        <end position="207"/>
    </location>
</feature>
<gene>
    <name evidence="4" type="ORF">DV707_17730</name>
</gene>
<feature type="transmembrane region" description="Helical" evidence="2">
    <location>
        <begin position="143"/>
        <end position="168"/>
    </location>
</feature>
<proteinExistence type="predicted"/>
<dbReference type="KEGG" id="hlm:DV707_17730"/>